<accession>A0A2T3AAM6</accession>
<dbReference type="InterPro" id="IPR006461">
    <property type="entry name" value="PLAC_motif_containing"/>
</dbReference>
<dbReference type="PANTHER" id="PTHR15907">
    <property type="entry name" value="DUF614 FAMILY PROTEIN-RELATED"/>
    <property type="match status" value="1"/>
</dbReference>
<dbReference type="NCBIfam" id="TIGR01571">
    <property type="entry name" value="A_thal_Cys_rich"/>
    <property type="match status" value="1"/>
</dbReference>
<dbReference type="STRING" id="2025994.A0A2T3AAM6"/>
<evidence type="ECO:0000313" key="2">
    <source>
        <dbReference type="Proteomes" id="UP000241462"/>
    </source>
</evidence>
<dbReference type="Pfam" id="PF04749">
    <property type="entry name" value="PLAC8"/>
    <property type="match status" value="1"/>
</dbReference>
<sequence>MTDSWSKNLCGCCGDYEEGNGCVLCLMGTFCPCFIMGRTMYRVQHPNMDPEKLERNPCNADCAVVCVLHSLGAGFGWHIFGWAYNTCRRGDVREQYNIKGNCCGDCMASWCCSLCTLVQQERESASRHRYKPINNVVMDQPGAQMPMQPPPVGKQ</sequence>
<evidence type="ECO:0000313" key="1">
    <source>
        <dbReference type="EMBL" id="PSR88798.1"/>
    </source>
</evidence>
<dbReference type="AlphaFoldDB" id="A0A2T3AAM6"/>
<dbReference type="EMBL" id="KZ678424">
    <property type="protein sequence ID" value="PSR88798.1"/>
    <property type="molecule type" value="Genomic_DNA"/>
</dbReference>
<gene>
    <name evidence="1" type="ORF">BD289DRAFT_227541</name>
</gene>
<dbReference type="OrthoDB" id="1045822at2759"/>
<dbReference type="Proteomes" id="UP000241462">
    <property type="component" value="Unassembled WGS sequence"/>
</dbReference>
<name>A0A2T3AAM6_9PEZI</name>
<organism evidence="1 2">
    <name type="scientific">Coniella lustricola</name>
    <dbReference type="NCBI Taxonomy" id="2025994"/>
    <lineage>
        <taxon>Eukaryota</taxon>
        <taxon>Fungi</taxon>
        <taxon>Dikarya</taxon>
        <taxon>Ascomycota</taxon>
        <taxon>Pezizomycotina</taxon>
        <taxon>Sordariomycetes</taxon>
        <taxon>Sordariomycetidae</taxon>
        <taxon>Diaporthales</taxon>
        <taxon>Schizoparmaceae</taxon>
        <taxon>Coniella</taxon>
    </lineage>
</organism>
<keyword evidence="2" id="KW-1185">Reference proteome</keyword>
<proteinExistence type="predicted"/>
<reference evidence="1 2" key="1">
    <citation type="journal article" date="2018" name="Mycol. Prog.">
        <title>Coniella lustricola, a new species from submerged detritus.</title>
        <authorList>
            <person name="Raudabaugh D.B."/>
            <person name="Iturriaga T."/>
            <person name="Carver A."/>
            <person name="Mondo S."/>
            <person name="Pangilinan J."/>
            <person name="Lipzen A."/>
            <person name="He G."/>
            <person name="Amirebrahimi M."/>
            <person name="Grigoriev I.V."/>
            <person name="Miller A.N."/>
        </authorList>
    </citation>
    <scope>NUCLEOTIDE SEQUENCE [LARGE SCALE GENOMIC DNA]</scope>
    <source>
        <strain evidence="1 2">B22-T-1</strain>
    </source>
</reference>
<dbReference type="InParanoid" id="A0A2T3AAM6"/>
<protein>
    <submittedName>
        <fullName evidence="1">PLAC8 family-domain-containing protein</fullName>
    </submittedName>
</protein>